<evidence type="ECO:0000256" key="4">
    <source>
        <dbReference type="ARBA" id="ARBA00022989"/>
    </source>
</evidence>
<dbReference type="RefSeq" id="WP_162376235.1">
    <property type="nucleotide sequence ID" value="NZ_JBHTKN010000001.1"/>
</dbReference>
<dbReference type="EMBL" id="JBHTKN010000001">
    <property type="protein sequence ID" value="MFD1040918.1"/>
    <property type="molecule type" value="Genomic_DNA"/>
</dbReference>
<reference evidence="9" key="1">
    <citation type="journal article" date="2019" name="Int. J. Syst. Evol. Microbiol.">
        <title>The Global Catalogue of Microorganisms (GCM) 10K type strain sequencing project: providing services to taxonomists for standard genome sequencing and annotation.</title>
        <authorList>
            <consortium name="The Broad Institute Genomics Platform"/>
            <consortium name="The Broad Institute Genome Sequencing Center for Infectious Disease"/>
            <person name="Wu L."/>
            <person name="Ma J."/>
        </authorList>
    </citation>
    <scope>NUCLEOTIDE SEQUENCE [LARGE SCALE GENOMIC DNA]</scope>
    <source>
        <strain evidence="9">CCUG 55854</strain>
    </source>
</reference>
<dbReference type="Pfam" id="PF06271">
    <property type="entry name" value="RDD"/>
    <property type="match status" value="1"/>
</dbReference>
<keyword evidence="2" id="KW-1003">Cell membrane</keyword>
<evidence type="ECO:0000256" key="1">
    <source>
        <dbReference type="ARBA" id="ARBA00004651"/>
    </source>
</evidence>
<keyword evidence="3 6" id="KW-0812">Transmembrane</keyword>
<feature type="domain" description="RDD" evidence="7">
    <location>
        <begin position="22"/>
        <end position="155"/>
    </location>
</feature>
<evidence type="ECO:0000256" key="6">
    <source>
        <dbReference type="SAM" id="Phobius"/>
    </source>
</evidence>
<dbReference type="InterPro" id="IPR010432">
    <property type="entry name" value="RDD"/>
</dbReference>
<dbReference type="Proteomes" id="UP001597033">
    <property type="component" value="Unassembled WGS sequence"/>
</dbReference>
<comment type="caution">
    <text evidence="8">The sequence shown here is derived from an EMBL/GenBank/DDBJ whole genome shotgun (WGS) entry which is preliminary data.</text>
</comment>
<evidence type="ECO:0000256" key="3">
    <source>
        <dbReference type="ARBA" id="ARBA00022692"/>
    </source>
</evidence>
<feature type="transmembrane region" description="Helical" evidence="6">
    <location>
        <begin position="35"/>
        <end position="56"/>
    </location>
</feature>
<feature type="transmembrane region" description="Helical" evidence="6">
    <location>
        <begin position="68"/>
        <end position="89"/>
    </location>
</feature>
<gene>
    <name evidence="8" type="ORF">ACFQ2N_00955</name>
</gene>
<comment type="subcellular location">
    <subcellularLocation>
        <location evidence="1">Cell membrane</location>
        <topology evidence="1">Multi-pass membrane protein</topology>
    </subcellularLocation>
</comment>
<accession>A0ABW3LSY5</accession>
<organism evidence="8 9">
    <name type="scientific">Pseudoxanthomonas kaohsiungensis</name>
    <dbReference type="NCBI Taxonomy" id="283923"/>
    <lineage>
        <taxon>Bacteria</taxon>
        <taxon>Pseudomonadati</taxon>
        <taxon>Pseudomonadota</taxon>
        <taxon>Gammaproteobacteria</taxon>
        <taxon>Lysobacterales</taxon>
        <taxon>Lysobacteraceae</taxon>
        <taxon>Pseudoxanthomonas</taxon>
    </lineage>
</organism>
<proteinExistence type="predicted"/>
<evidence type="ECO:0000313" key="8">
    <source>
        <dbReference type="EMBL" id="MFD1040918.1"/>
    </source>
</evidence>
<protein>
    <submittedName>
        <fullName evidence="8">RDD family protein</fullName>
    </submittedName>
</protein>
<evidence type="ECO:0000256" key="5">
    <source>
        <dbReference type="ARBA" id="ARBA00023136"/>
    </source>
</evidence>
<evidence type="ECO:0000256" key="2">
    <source>
        <dbReference type="ARBA" id="ARBA00022475"/>
    </source>
</evidence>
<keyword evidence="5 6" id="KW-0472">Membrane</keyword>
<keyword evidence="9" id="KW-1185">Reference proteome</keyword>
<dbReference type="InterPro" id="IPR051791">
    <property type="entry name" value="Pra-immunoreactive"/>
</dbReference>
<name>A0ABW3LSY5_9GAMM</name>
<feature type="transmembrane region" description="Helical" evidence="6">
    <location>
        <begin position="120"/>
        <end position="142"/>
    </location>
</feature>
<dbReference type="PANTHER" id="PTHR36115:SF10">
    <property type="entry name" value="RDD DOMAIN-CONTAINING PROTEIN"/>
    <property type="match status" value="1"/>
</dbReference>
<evidence type="ECO:0000313" key="9">
    <source>
        <dbReference type="Proteomes" id="UP001597033"/>
    </source>
</evidence>
<dbReference type="PANTHER" id="PTHR36115">
    <property type="entry name" value="PROLINE-RICH ANTIGEN HOMOLOG-RELATED"/>
    <property type="match status" value="1"/>
</dbReference>
<sequence>MDPARPSPTAAPAPAPTTRPRALVGWRMLALFYDFWPVAALWMLLGLLFNLGYTYLGHHAQRENIPPGSLPSVLLFLSCMLVTGLYATLSWRRGGQTLGMRPWRLKLVAASGNPGWTALWLRYAVGLLSLLAGGLGFWWAWLDRDGRAWHDRASGTRLVRVPKA</sequence>
<evidence type="ECO:0000259" key="7">
    <source>
        <dbReference type="Pfam" id="PF06271"/>
    </source>
</evidence>
<keyword evidence="4 6" id="KW-1133">Transmembrane helix</keyword>